<keyword evidence="2" id="KW-1185">Reference proteome</keyword>
<dbReference type="Proteomes" id="UP001345963">
    <property type="component" value="Unassembled WGS sequence"/>
</dbReference>
<gene>
    <name evidence="1" type="ORF">ATANTOWER_025416</name>
</gene>
<evidence type="ECO:0000313" key="2">
    <source>
        <dbReference type="Proteomes" id="UP001345963"/>
    </source>
</evidence>
<protein>
    <submittedName>
        <fullName evidence="1">Uncharacterized protein</fullName>
    </submittedName>
</protein>
<dbReference type="EMBL" id="JAHUTI010035382">
    <property type="protein sequence ID" value="MED6243702.1"/>
    <property type="molecule type" value="Genomic_DNA"/>
</dbReference>
<sequence>CPTGDLRGCPDPGEKNRLTDLINKDCSTDGGFKADYRGHVTDNMPKFTSCF</sequence>
<evidence type="ECO:0000313" key="1">
    <source>
        <dbReference type="EMBL" id="MED6243702.1"/>
    </source>
</evidence>
<proteinExistence type="predicted"/>
<feature type="non-terminal residue" evidence="1">
    <location>
        <position position="1"/>
    </location>
</feature>
<organism evidence="1 2">
    <name type="scientific">Ataeniobius toweri</name>
    <dbReference type="NCBI Taxonomy" id="208326"/>
    <lineage>
        <taxon>Eukaryota</taxon>
        <taxon>Metazoa</taxon>
        <taxon>Chordata</taxon>
        <taxon>Craniata</taxon>
        <taxon>Vertebrata</taxon>
        <taxon>Euteleostomi</taxon>
        <taxon>Actinopterygii</taxon>
        <taxon>Neopterygii</taxon>
        <taxon>Teleostei</taxon>
        <taxon>Neoteleostei</taxon>
        <taxon>Acanthomorphata</taxon>
        <taxon>Ovalentaria</taxon>
        <taxon>Atherinomorphae</taxon>
        <taxon>Cyprinodontiformes</taxon>
        <taxon>Goodeidae</taxon>
        <taxon>Ataeniobius</taxon>
    </lineage>
</organism>
<comment type="caution">
    <text evidence="1">The sequence shown here is derived from an EMBL/GenBank/DDBJ whole genome shotgun (WGS) entry which is preliminary data.</text>
</comment>
<accession>A0ABU7AZJ9</accession>
<name>A0ABU7AZJ9_9TELE</name>
<reference evidence="1 2" key="1">
    <citation type="submission" date="2021-07" db="EMBL/GenBank/DDBJ databases">
        <authorList>
            <person name="Palmer J.M."/>
        </authorList>
    </citation>
    <scope>NUCLEOTIDE SEQUENCE [LARGE SCALE GENOMIC DNA]</scope>
    <source>
        <strain evidence="1 2">AT_MEX2019</strain>
        <tissue evidence="1">Muscle</tissue>
    </source>
</reference>